<keyword evidence="2 5" id="KW-0503">Monooxygenase</keyword>
<keyword evidence="1" id="KW-0560">Oxidoreductase</keyword>
<protein>
    <submittedName>
        <fullName evidence="5">FAD-dependent monooxygenase</fullName>
    </submittedName>
</protein>
<evidence type="ECO:0000313" key="6">
    <source>
        <dbReference type="Proteomes" id="UP000598996"/>
    </source>
</evidence>
<dbReference type="PRINTS" id="PR00420">
    <property type="entry name" value="RNGMNOXGNASE"/>
</dbReference>
<feature type="region of interest" description="Disordered" evidence="3">
    <location>
        <begin position="404"/>
        <end position="430"/>
    </location>
</feature>
<dbReference type="PANTHER" id="PTHR13789">
    <property type="entry name" value="MONOOXYGENASE"/>
    <property type="match status" value="1"/>
</dbReference>
<dbReference type="InterPro" id="IPR050493">
    <property type="entry name" value="FAD-dep_Monooxygenase_BioMet"/>
</dbReference>
<evidence type="ECO:0000256" key="2">
    <source>
        <dbReference type="ARBA" id="ARBA00023033"/>
    </source>
</evidence>
<gene>
    <name evidence="5" type="ORF">JKJ07_14195</name>
</gene>
<sequence length="430" mass="45874">MRRAAIVGAGIGGLTTAIGLQRTGWDVTVFERTAAGSQVGAGLSLFGNAWRALDAIGAGDAVREIAGPEHHARAGQRHQDGRWLAVSPSHVLHDLRVVHRADLHRVLAAQLEPGTITYSTSAQIGQEVRGEGTQEVRGEGTQEVRGESGQGVRGAGGSGQGVAGEATEELRDDWSRDFDLVVAADGLRSRTRAGWPGDPGLRYSGYTSWRGVTKHPVDLGGEAGESLGRGERVGLAPLPDGRVYWFGVASLPAGTRFADDYVEVRRRFDGWHSPIPQVLDAIEPAAIVRTDIFDLARPLRTFVRGRTVLLGDAAHAMTPDLGQGAAMAIEDAATLTHLLSALPIDEALPAYDVARRRRTQAIARRARAMGRLLQSRSPLRDLVLRLTPPGAVARQLAALQDWQAPGSRSDLADLPIPRSGIEKPDAGRPA</sequence>
<proteinExistence type="predicted"/>
<dbReference type="Gene3D" id="3.50.50.60">
    <property type="entry name" value="FAD/NAD(P)-binding domain"/>
    <property type="match status" value="1"/>
</dbReference>
<accession>A0ABS1VPL2</accession>
<feature type="region of interest" description="Disordered" evidence="3">
    <location>
        <begin position="128"/>
        <end position="168"/>
    </location>
</feature>
<dbReference type="RefSeq" id="WP_202991983.1">
    <property type="nucleotide sequence ID" value="NZ_JAENHO010000004.1"/>
</dbReference>
<feature type="compositionally biased region" description="Basic and acidic residues" evidence="3">
    <location>
        <begin position="420"/>
        <end position="430"/>
    </location>
</feature>
<dbReference type="EMBL" id="JAENHO010000004">
    <property type="protein sequence ID" value="MBL7255466.1"/>
    <property type="molecule type" value="Genomic_DNA"/>
</dbReference>
<dbReference type="GO" id="GO:0004497">
    <property type="term" value="F:monooxygenase activity"/>
    <property type="evidence" value="ECO:0007669"/>
    <property type="project" value="UniProtKB-KW"/>
</dbReference>
<dbReference type="Pfam" id="PF01494">
    <property type="entry name" value="FAD_binding_3"/>
    <property type="match status" value="1"/>
</dbReference>
<reference evidence="5 6" key="1">
    <citation type="submission" date="2021-01" db="EMBL/GenBank/DDBJ databases">
        <title>Actinoplanes sp. nov. LDG1-01 isolated from lichen.</title>
        <authorList>
            <person name="Saeng-In P."/>
            <person name="Phongsopitanun W."/>
            <person name="Kanchanasin P."/>
            <person name="Yuki M."/>
            <person name="Kudo T."/>
            <person name="Ohkuma M."/>
            <person name="Tanasupawat S."/>
        </authorList>
    </citation>
    <scope>NUCLEOTIDE SEQUENCE [LARGE SCALE GENOMIC DNA]</scope>
    <source>
        <strain evidence="5 6">LDG1-01</strain>
    </source>
</reference>
<evidence type="ECO:0000259" key="4">
    <source>
        <dbReference type="Pfam" id="PF01494"/>
    </source>
</evidence>
<dbReference type="Proteomes" id="UP000598996">
    <property type="component" value="Unassembled WGS sequence"/>
</dbReference>
<dbReference type="InterPro" id="IPR036188">
    <property type="entry name" value="FAD/NAD-bd_sf"/>
</dbReference>
<comment type="caution">
    <text evidence="5">The sequence shown here is derived from an EMBL/GenBank/DDBJ whole genome shotgun (WGS) entry which is preliminary data.</text>
</comment>
<feature type="compositionally biased region" description="Gly residues" evidence="3">
    <location>
        <begin position="148"/>
        <end position="162"/>
    </location>
</feature>
<organism evidence="5 6">
    <name type="scientific">Paractinoplanes lichenicola</name>
    <dbReference type="NCBI Taxonomy" id="2802976"/>
    <lineage>
        <taxon>Bacteria</taxon>
        <taxon>Bacillati</taxon>
        <taxon>Actinomycetota</taxon>
        <taxon>Actinomycetes</taxon>
        <taxon>Micromonosporales</taxon>
        <taxon>Micromonosporaceae</taxon>
        <taxon>Paractinoplanes</taxon>
    </lineage>
</organism>
<name>A0ABS1VPL2_9ACTN</name>
<evidence type="ECO:0000256" key="3">
    <source>
        <dbReference type="SAM" id="MobiDB-lite"/>
    </source>
</evidence>
<keyword evidence="6" id="KW-1185">Reference proteome</keyword>
<evidence type="ECO:0000256" key="1">
    <source>
        <dbReference type="ARBA" id="ARBA00023002"/>
    </source>
</evidence>
<dbReference type="PANTHER" id="PTHR13789:SF309">
    <property type="entry name" value="PUTATIVE (AFU_ORTHOLOGUE AFUA_6G14510)-RELATED"/>
    <property type="match status" value="1"/>
</dbReference>
<feature type="compositionally biased region" description="Basic and acidic residues" evidence="3">
    <location>
        <begin position="128"/>
        <end position="146"/>
    </location>
</feature>
<evidence type="ECO:0000313" key="5">
    <source>
        <dbReference type="EMBL" id="MBL7255466.1"/>
    </source>
</evidence>
<dbReference type="InterPro" id="IPR002938">
    <property type="entry name" value="FAD-bd"/>
</dbReference>
<dbReference type="SUPFAM" id="SSF51905">
    <property type="entry name" value="FAD/NAD(P)-binding domain"/>
    <property type="match status" value="1"/>
</dbReference>
<feature type="domain" description="FAD-binding" evidence="4">
    <location>
        <begin position="4"/>
        <end position="365"/>
    </location>
</feature>